<evidence type="ECO:0000256" key="2">
    <source>
        <dbReference type="SAM" id="MobiDB-lite"/>
    </source>
</evidence>
<feature type="domain" description="RGS" evidence="3">
    <location>
        <begin position="362"/>
        <end position="542"/>
    </location>
</feature>
<feature type="compositionally biased region" description="Low complexity" evidence="2">
    <location>
        <begin position="554"/>
        <end position="580"/>
    </location>
</feature>
<dbReference type="Proteomes" id="UP000193560">
    <property type="component" value="Unassembled WGS sequence"/>
</dbReference>
<dbReference type="PANTHER" id="PTHR10845">
    <property type="entry name" value="REGULATOR OF G PROTEIN SIGNALING"/>
    <property type="match status" value="1"/>
</dbReference>
<gene>
    <name evidence="5" type="ORF">BCR42DRAFT_375034</name>
</gene>
<evidence type="ECO:0000259" key="3">
    <source>
        <dbReference type="PROSITE" id="PS50132"/>
    </source>
</evidence>
<dbReference type="Pfam" id="PF00610">
    <property type="entry name" value="DEP"/>
    <property type="match status" value="1"/>
</dbReference>
<dbReference type="SUPFAM" id="SSF46785">
    <property type="entry name" value="Winged helix' DNA-binding domain"/>
    <property type="match status" value="1"/>
</dbReference>
<dbReference type="AlphaFoldDB" id="A0A1X2IHD8"/>
<comment type="caution">
    <text evidence="5">The sequence shown here is derived from an EMBL/GenBank/DDBJ whole genome shotgun (WGS) entry which is preliminary data.</text>
</comment>
<dbReference type="InterPro" id="IPR000591">
    <property type="entry name" value="DEP_dom"/>
</dbReference>
<organism evidence="5 6">
    <name type="scientific">Absidia repens</name>
    <dbReference type="NCBI Taxonomy" id="90262"/>
    <lineage>
        <taxon>Eukaryota</taxon>
        <taxon>Fungi</taxon>
        <taxon>Fungi incertae sedis</taxon>
        <taxon>Mucoromycota</taxon>
        <taxon>Mucoromycotina</taxon>
        <taxon>Mucoromycetes</taxon>
        <taxon>Mucorales</taxon>
        <taxon>Cunninghamellaceae</taxon>
        <taxon>Absidia</taxon>
    </lineage>
</organism>
<feature type="compositionally biased region" description="Low complexity" evidence="2">
    <location>
        <begin position="303"/>
        <end position="312"/>
    </location>
</feature>
<evidence type="ECO:0000313" key="5">
    <source>
        <dbReference type="EMBL" id="ORZ16443.1"/>
    </source>
</evidence>
<evidence type="ECO:0000259" key="4">
    <source>
        <dbReference type="PROSITE" id="PS50186"/>
    </source>
</evidence>
<feature type="compositionally biased region" description="Polar residues" evidence="2">
    <location>
        <begin position="594"/>
        <end position="609"/>
    </location>
</feature>
<feature type="region of interest" description="Disordered" evidence="2">
    <location>
        <begin position="543"/>
        <end position="609"/>
    </location>
</feature>
<dbReference type="InterPro" id="IPR016137">
    <property type="entry name" value="RGS"/>
</dbReference>
<accession>A0A1X2IHD8</accession>
<name>A0A1X2IHD8_9FUNG</name>
<sequence length="626" mass="70172">MPFSNIELSSTYTTTMKLTGDGKRPFAKDVFDLFSALVLQLELGDHRSFFRTYPSTFTTDEAATCLKSLKFSHVVRTPEPNSNAYRLTRTTTTFYMERTIAKALLQQFLNTRLILIATDTTARNVKDKCIWSLTSKGKRMIMDFGERAFVSVDHMAPHLANINTISVFALERIKETDQLAFERENITNCFKTVMTKIPLENILADDIGGLHHHHYLEEYTHTFYGRQLFEWLMQYTTVVNREEADMVAGELVLYGWIAHIIDKSDLGNNSFDDSVLFRTSRNALYHVTERGRFVLGWADTRSSSKSVTSTSSQNDSKGKTKAGSQQHNIYNVYSSSHERPASISNSETDVLTCTDDAAQFVRLRQILEDPLLRMYFRIYLKDNFCDENINFWLAYFSMRKKKKAQHTKNGMKDMISDSYGIYDTYLKSKAVHEVNIDHTLRKNIDTLVKSTFSVVSDPRQNNNQSSSSPSSSSTSPAAPPFASPAVTPHSVATTAISINAPLAQCLHDLMKLYDKVNDHLCRTMAQDSVPRFLRTPKYQKILNAHLPPIPPPSSQQTPAAAPPAAGISQTAARTAGTRTTPLPPPVTTTIDTPSSASTTSTNQELTPLTPVTQLSNGISHLACEEH</sequence>
<dbReference type="SMART" id="SM00315">
    <property type="entry name" value="RGS"/>
    <property type="match status" value="1"/>
</dbReference>
<feature type="compositionally biased region" description="Low complexity" evidence="2">
    <location>
        <begin position="465"/>
        <end position="476"/>
    </location>
</feature>
<dbReference type="InterPro" id="IPR036388">
    <property type="entry name" value="WH-like_DNA-bd_sf"/>
</dbReference>
<dbReference type="Pfam" id="PF00615">
    <property type="entry name" value="RGS"/>
    <property type="match status" value="1"/>
</dbReference>
<evidence type="ECO:0000313" key="6">
    <source>
        <dbReference type="Proteomes" id="UP000193560"/>
    </source>
</evidence>
<dbReference type="PROSITE" id="PS50132">
    <property type="entry name" value="RGS"/>
    <property type="match status" value="1"/>
</dbReference>
<proteinExistence type="predicted"/>
<dbReference type="SUPFAM" id="SSF48097">
    <property type="entry name" value="Regulator of G-protein signaling, RGS"/>
    <property type="match status" value="1"/>
</dbReference>
<dbReference type="STRING" id="90262.A0A1X2IHD8"/>
<reference evidence="5 6" key="1">
    <citation type="submission" date="2016-07" db="EMBL/GenBank/DDBJ databases">
        <title>Pervasive Adenine N6-methylation of Active Genes in Fungi.</title>
        <authorList>
            <consortium name="DOE Joint Genome Institute"/>
            <person name="Mondo S.J."/>
            <person name="Dannebaum R.O."/>
            <person name="Kuo R.C."/>
            <person name="Labutti K."/>
            <person name="Haridas S."/>
            <person name="Kuo A."/>
            <person name="Salamov A."/>
            <person name="Ahrendt S.R."/>
            <person name="Lipzen A."/>
            <person name="Sullivan W."/>
            <person name="Andreopoulos W.B."/>
            <person name="Clum A."/>
            <person name="Lindquist E."/>
            <person name="Daum C."/>
            <person name="Ramamoorthy G.K."/>
            <person name="Gryganskyi A."/>
            <person name="Culley D."/>
            <person name="Magnuson J.K."/>
            <person name="James T.Y."/>
            <person name="O'Malley M.A."/>
            <person name="Stajich J.E."/>
            <person name="Spatafora J.W."/>
            <person name="Visel A."/>
            <person name="Grigoriev I.V."/>
        </authorList>
    </citation>
    <scope>NUCLEOTIDE SEQUENCE [LARGE SCALE GENOMIC DNA]</scope>
    <source>
        <strain evidence="5 6">NRRL 1336</strain>
    </source>
</reference>
<dbReference type="InterPro" id="IPR058855">
    <property type="entry name" value="RGS1/SST2-like_Fungal-DR"/>
</dbReference>
<dbReference type="PANTHER" id="PTHR10845:SF192">
    <property type="entry name" value="DOUBLE HIT, ISOFORM B"/>
    <property type="match status" value="1"/>
</dbReference>
<dbReference type="Pfam" id="PF25889">
    <property type="entry name" value="WHD_Fungal_DR"/>
    <property type="match status" value="1"/>
</dbReference>
<feature type="region of interest" description="Disordered" evidence="2">
    <location>
        <begin position="303"/>
        <end position="324"/>
    </location>
</feature>
<dbReference type="Gene3D" id="1.10.10.10">
    <property type="entry name" value="Winged helix-like DNA-binding domain superfamily/Winged helix DNA-binding domain"/>
    <property type="match status" value="2"/>
</dbReference>
<protein>
    <recommendedName>
        <fullName evidence="7">Regulator of G protein signaling domain-domain-containing protein</fullName>
    </recommendedName>
</protein>
<evidence type="ECO:0000256" key="1">
    <source>
        <dbReference type="ARBA" id="ARBA00022700"/>
    </source>
</evidence>
<evidence type="ECO:0008006" key="7">
    <source>
        <dbReference type="Google" id="ProtNLM"/>
    </source>
</evidence>
<dbReference type="PRINTS" id="PR01301">
    <property type="entry name" value="RGSPROTEIN"/>
</dbReference>
<dbReference type="PROSITE" id="PS50186">
    <property type="entry name" value="DEP"/>
    <property type="match status" value="1"/>
</dbReference>
<feature type="region of interest" description="Disordered" evidence="2">
    <location>
        <begin position="455"/>
        <end position="486"/>
    </location>
</feature>
<dbReference type="SMART" id="SM00049">
    <property type="entry name" value="DEP"/>
    <property type="match status" value="2"/>
</dbReference>
<dbReference type="InterPro" id="IPR036390">
    <property type="entry name" value="WH_DNA-bd_sf"/>
</dbReference>
<keyword evidence="1" id="KW-0734">Signal transduction inhibitor</keyword>
<dbReference type="GO" id="GO:0035556">
    <property type="term" value="P:intracellular signal transduction"/>
    <property type="evidence" value="ECO:0007669"/>
    <property type="project" value="InterPro"/>
</dbReference>
<dbReference type="GO" id="GO:0009968">
    <property type="term" value="P:negative regulation of signal transduction"/>
    <property type="evidence" value="ECO:0007669"/>
    <property type="project" value="UniProtKB-KW"/>
</dbReference>
<dbReference type="InterPro" id="IPR036305">
    <property type="entry name" value="RGS_sf"/>
</dbReference>
<feature type="compositionally biased region" description="Polar residues" evidence="2">
    <location>
        <begin position="455"/>
        <end position="464"/>
    </location>
</feature>
<feature type="domain" description="DEP" evidence="4">
    <location>
        <begin position="219"/>
        <end position="289"/>
    </location>
</feature>
<keyword evidence="6" id="KW-1185">Reference proteome</keyword>
<dbReference type="OrthoDB" id="196547at2759"/>
<dbReference type="Gene3D" id="1.10.167.10">
    <property type="entry name" value="Regulator of G-protein Signalling 4, domain 2"/>
    <property type="match status" value="1"/>
</dbReference>
<dbReference type="InterPro" id="IPR044926">
    <property type="entry name" value="RGS_subdomain_2"/>
</dbReference>
<dbReference type="EMBL" id="MCGE01000011">
    <property type="protein sequence ID" value="ORZ16443.1"/>
    <property type="molecule type" value="Genomic_DNA"/>
</dbReference>